<dbReference type="RefSeq" id="WP_121253797.1">
    <property type="nucleotide sequence ID" value="NZ_RBIL01000002.1"/>
</dbReference>
<evidence type="ECO:0000256" key="1">
    <source>
        <dbReference type="ARBA" id="ARBA00000312"/>
    </source>
</evidence>
<accession>A0A660KYT4</accession>
<dbReference type="InterPro" id="IPR003203">
    <property type="entry name" value="CobU/CobP"/>
</dbReference>
<comment type="caution">
    <text evidence="20">The sequence shown here is derived from an EMBL/GenBank/DDBJ whole genome shotgun (WGS) entry which is preliminary data.</text>
</comment>
<evidence type="ECO:0000256" key="16">
    <source>
        <dbReference type="ARBA" id="ARBA00029570"/>
    </source>
</evidence>
<keyword evidence="11 20" id="KW-0808">Transferase</keyword>
<evidence type="ECO:0000256" key="3">
    <source>
        <dbReference type="ARBA" id="ARBA00001522"/>
    </source>
</evidence>
<dbReference type="InterPro" id="IPR027417">
    <property type="entry name" value="P-loop_NTPase"/>
</dbReference>
<dbReference type="Pfam" id="PF02283">
    <property type="entry name" value="CobU"/>
    <property type="match status" value="1"/>
</dbReference>
<keyword evidence="13 20" id="KW-0418">Kinase</keyword>
<dbReference type="PANTHER" id="PTHR34848">
    <property type="match status" value="1"/>
</dbReference>
<keyword evidence="20" id="KW-0548">Nucleotidyltransferase</keyword>
<keyword evidence="12 19" id="KW-0547">Nucleotide-binding</keyword>
<dbReference type="EC" id="2.7.1.156" evidence="8"/>
<comment type="similarity">
    <text evidence="7">Belongs to the CobU/CobP family.</text>
</comment>
<evidence type="ECO:0000256" key="18">
    <source>
        <dbReference type="PIRSR" id="PIRSR006135-1"/>
    </source>
</evidence>
<dbReference type="EMBL" id="RBIL01000002">
    <property type="protein sequence ID" value="RKQ86235.1"/>
    <property type="molecule type" value="Genomic_DNA"/>
</dbReference>
<evidence type="ECO:0000256" key="4">
    <source>
        <dbReference type="ARBA" id="ARBA00003889"/>
    </source>
</evidence>
<dbReference type="OrthoDB" id="9788370at2"/>
<sequence length="175" mass="18328">MSLTLVLGGRRSGKSSYAESLLSGGTYLATATANDDEMRERIAVHQARRGPEWRTINVEDDLGAALQEAGGPVLLDGLGVWIAGVMYRHGAFDDNDSSAVDPIVHAGVAALQAHPEPVIVVAEEAGLGPVPPDPASRRWLDLLGDANQALAKHADRVVLVVAGRTLDLDKGPGPV</sequence>
<comment type="catalytic activity">
    <reaction evidence="2">
        <text>adenosylcob(III)inamide phosphate + GTP + H(+) = adenosylcob(III)inamide-GDP + diphosphate</text>
        <dbReference type="Rhea" id="RHEA:22712"/>
        <dbReference type="ChEBI" id="CHEBI:15378"/>
        <dbReference type="ChEBI" id="CHEBI:33019"/>
        <dbReference type="ChEBI" id="CHEBI:37565"/>
        <dbReference type="ChEBI" id="CHEBI:58502"/>
        <dbReference type="ChEBI" id="CHEBI:60487"/>
        <dbReference type="EC" id="2.7.7.62"/>
    </reaction>
</comment>
<feature type="binding site" evidence="19">
    <location>
        <begin position="8"/>
        <end position="15"/>
    </location>
    <ligand>
        <name>GTP</name>
        <dbReference type="ChEBI" id="CHEBI:37565"/>
    </ligand>
</feature>
<evidence type="ECO:0000256" key="15">
    <source>
        <dbReference type="ARBA" id="ARBA00023134"/>
    </source>
</evidence>
<comment type="catalytic activity">
    <reaction evidence="1">
        <text>adenosylcob(III)inamide + ATP = adenosylcob(III)inamide phosphate + ADP + H(+)</text>
        <dbReference type="Rhea" id="RHEA:15769"/>
        <dbReference type="ChEBI" id="CHEBI:2480"/>
        <dbReference type="ChEBI" id="CHEBI:15378"/>
        <dbReference type="ChEBI" id="CHEBI:30616"/>
        <dbReference type="ChEBI" id="CHEBI:58502"/>
        <dbReference type="ChEBI" id="CHEBI:456216"/>
        <dbReference type="EC" id="2.7.1.156"/>
    </reaction>
</comment>
<comment type="pathway">
    <text evidence="5">Cofactor biosynthesis; adenosylcobalamin biosynthesis; adenosylcobalamin from cob(II)yrinate a,c-diamide: step 6/7.</text>
</comment>
<organism evidence="20 21">
    <name type="scientific">Solirubrobacter pauli</name>
    <dbReference type="NCBI Taxonomy" id="166793"/>
    <lineage>
        <taxon>Bacteria</taxon>
        <taxon>Bacillati</taxon>
        <taxon>Actinomycetota</taxon>
        <taxon>Thermoleophilia</taxon>
        <taxon>Solirubrobacterales</taxon>
        <taxon>Solirubrobacteraceae</taxon>
        <taxon>Solirubrobacter</taxon>
    </lineage>
</organism>
<keyword evidence="14" id="KW-0067">ATP-binding</keyword>
<feature type="binding site" evidence="19">
    <location>
        <begin position="29"/>
        <end position="31"/>
    </location>
    <ligand>
        <name>GTP</name>
        <dbReference type="ChEBI" id="CHEBI:37565"/>
    </ligand>
</feature>
<dbReference type="Gene3D" id="3.40.50.300">
    <property type="entry name" value="P-loop containing nucleotide triphosphate hydrolases"/>
    <property type="match status" value="1"/>
</dbReference>
<dbReference type="UniPathway" id="UPA00148">
    <property type="reaction ID" value="UER00236"/>
</dbReference>
<dbReference type="SUPFAM" id="SSF52540">
    <property type="entry name" value="P-loop containing nucleoside triphosphate hydrolases"/>
    <property type="match status" value="1"/>
</dbReference>
<dbReference type="EC" id="2.7.7.62" evidence="9"/>
<evidence type="ECO:0000313" key="21">
    <source>
        <dbReference type="Proteomes" id="UP000278962"/>
    </source>
</evidence>
<keyword evidence="15 19" id="KW-0342">GTP-binding</keyword>
<proteinExistence type="inferred from homology"/>
<evidence type="ECO:0000256" key="10">
    <source>
        <dbReference type="ARBA" id="ARBA00022573"/>
    </source>
</evidence>
<evidence type="ECO:0000313" key="20">
    <source>
        <dbReference type="EMBL" id="RKQ86235.1"/>
    </source>
</evidence>
<dbReference type="GO" id="GO:0005524">
    <property type="term" value="F:ATP binding"/>
    <property type="evidence" value="ECO:0007669"/>
    <property type="project" value="UniProtKB-KW"/>
</dbReference>
<dbReference type="PANTHER" id="PTHR34848:SF1">
    <property type="entry name" value="BIFUNCTIONAL ADENOSYLCOBALAMIN BIOSYNTHESIS PROTEIN COBU"/>
    <property type="match status" value="1"/>
</dbReference>
<evidence type="ECO:0000256" key="12">
    <source>
        <dbReference type="ARBA" id="ARBA00022741"/>
    </source>
</evidence>
<evidence type="ECO:0000256" key="14">
    <source>
        <dbReference type="ARBA" id="ARBA00022840"/>
    </source>
</evidence>
<feature type="binding site" evidence="19">
    <location>
        <position position="76"/>
    </location>
    <ligand>
        <name>GTP</name>
        <dbReference type="ChEBI" id="CHEBI:37565"/>
    </ligand>
</feature>
<keyword evidence="10" id="KW-0169">Cobalamin biosynthesis</keyword>
<feature type="active site" description="GMP-histidine intermediate" evidence="18">
    <location>
        <position position="45"/>
    </location>
</feature>
<evidence type="ECO:0000256" key="9">
    <source>
        <dbReference type="ARBA" id="ARBA00012523"/>
    </source>
</evidence>
<comment type="pathway">
    <text evidence="6">Cofactor biosynthesis; adenosylcobalamin biosynthesis; adenosylcobalamin from cob(II)yrinate a,c-diamide: step 5/7.</text>
</comment>
<protein>
    <recommendedName>
        <fullName evidence="16">Adenosylcobinamide kinase</fullName>
        <ecNumber evidence="8">2.7.1.156</ecNumber>
        <ecNumber evidence="9">2.7.7.62</ecNumber>
    </recommendedName>
    <alternativeName>
        <fullName evidence="17">Adenosylcobinamide-phosphate guanylyltransferase</fullName>
    </alternativeName>
</protein>
<gene>
    <name evidence="20" type="ORF">C8N24_4245</name>
</gene>
<dbReference type="GO" id="GO:0005525">
    <property type="term" value="F:GTP binding"/>
    <property type="evidence" value="ECO:0007669"/>
    <property type="project" value="UniProtKB-KW"/>
</dbReference>
<dbReference type="Proteomes" id="UP000278962">
    <property type="component" value="Unassembled WGS sequence"/>
</dbReference>
<evidence type="ECO:0000256" key="8">
    <source>
        <dbReference type="ARBA" id="ARBA00012016"/>
    </source>
</evidence>
<comment type="catalytic activity">
    <reaction evidence="3">
        <text>adenosylcob(III)inamide + GTP = adenosylcob(III)inamide phosphate + GDP + H(+)</text>
        <dbReference type="Rhea" id="RHEA:15765"/>
        <dbReference type="ChEBI" id="CHEBI:2480"/>
        <dbReference type="ChEBI" id="CHEBI:15378"/>
        <dbReference type="ChEBI" id="CHEBI:37565"/>
        <dbReference type="ChEBI" id="CHEBI:58189"/>
        <dbReference type="ChEBI" id="CHEBI:58502"/>
        <dbReference type="EC" id="2.7.1.156"/>
    </reaction>
</comment>
<evidence type="ECO:0000256" key="17">
    <source>
        <dbReference type="ARBA" id="ARBA00030571"/>
    </source>
</evidence>
<evidence type="ECO:0000256" key="13">
    <source>
        <dbReference type="ARBA" id="ARBA00022777"/>
    </source>
</evidence>
<evidence type="ECO:0000256" key="7">
    <source>
        <dbReference type="ARBA" id="ARBA00007490"/>
    </source>
</evidence>
<evidence type="ECO:0000256" key="2">
    <source>
        <dbReference type="ARBA" id="ARBA00000711"/>
    </source>
</evidence>
<comment type="function">
    <text evidence="4">Catalyzes ATP-dependent phosphorylation of adenosylcobinamide and addition of GMP to adenosylcobinamide phosphate.</text>
</comment>
<dbReference type="GO" id="GO:0043752">
    <property type="term" value="F:adenosylcobinamide kinase activity"/>
    <property type="evidence" value="ECO:0007669"/>
    <property type="project" value="UniProtKB-EC"/>
</dbReference>
<reference evidence="20 21" key="1">
    <citation type="submission" date="2018-10" db="EMBL/GenBank/DDBJ databases">
        <title>Genomic Encyclopedia of Archaeal and Bacterial Type Strains, Phase II (KMG-II): from individual species to whole genera.</title>
        <authorList>
            <person name="Goeker M."/>
        </authorList>
    </citation>
    <scope>NUCLEOTIDE SEQUENCE [LARGE SCALE GENOMIC DNA]</scope>
    <source>
        <strain evidence="20 21">DSM 14954</strain>
    </source>
</reference>
<dbReference type="PIRSF" id="PIRSF006135">
    <property type="entry name" value="CobU"/>
    <property type="match status" value="1"/>
</dbReference>
<dbReference type="GO" id="GO:0008820">
    <property type="term" value="F:cobinamide phosphate guanylyltransferase activity"/>
    <property type="evidence" value="ECO:0007669"/>
    <property type="project" value="UniProtKB-EC"/>
</dbReference>
<evidence type="ECO:0000256" key="5">
    <source>
        <dbReference type="ARBA" id="ARBA00004692"/>
    </source>
</evidence>
<evidence type="ECO:0000256" key="19">
    <source>
        <dbReference type="PIRSR" id="PIRSR006135-2"/>
    </source>
</evidence>
<name>A0A660KYT4_9ACTN</name>
<dbReference type="GO" id="GO:0009236">
    <property type="term" value="P:cobalamin biosynthetic process"/>
    <property type="evidence" value="ECO:0007669"/>
    <property type="project" value="UniProtKB-UniPathway"/>
</dbReference>
<evidence type="ECO:0000256" key="6">
    <source>
        <dbReference type="ARBA" id="ARBA00005159"/>
    </source>
</evidence>
<dbReference type="CDD" id="cd00544">
    <property type="entry name" value="CobU"/>
    <property type="match status" value="1"/>
</dbReference>
<keyword evidence="21" id="KW-1185">Reference proteome</keyword>
<dbReference type="AlphaFoldDB" id="A0A660KYT4"/>
<evidence type="ECO:0000256" key="11">
    <source>
        <dbReference type="ARBA" id="ARBA00022679"/>
    </source>
</evidence>